<dbReference type="InterPro" id="IPR043128">
    <property type="entry name" value="Rev_trsase/Diguanyl_cyclase"/>
</dbReference>
<dbReference type="SUPFAM" id="SSF55073">
    <property type="entry name" value="Nucleotide cyclase"/>
    <property type="match status" value="1"/>
</dbReference>
<keyword evidence="6" id="KW-1185">Reference proteome</keyword>
<evidence type="ECO:0000256" key="3">
    <source>
        <dbReference type="SAM" id="Coils"/>
    </source>
</evidence>
<sequence>MADRSPYDIAKETLKQLSLRKLIPSPENYQALFHEVAGTRHVANFPEEALRGIGRVLPGQTPAQQRLLTQYDTAISQRSWVGVQAALVGLATQPLVATPSHLQDKSVISEELMGELREQIARLVENILPMVGADDPRLQQQAEQLLHYARQPAAEAATLKLMLGNLSFRLSFASEDQLAIKSTLLALLHLLFTNIGELAVDDRWLKGQIDALVNATTPPLTLRRLDDVQARLKDVIFKQSEAKARALEAQDQMKQMLAAFIDRLSTMTEHSGSYQGTIEHCARQLESAETLADITPVLQEAIQATRSMSIDTLHMRDELREMRERTEQADAALRRMQEELDRASSQARHDPLTGALNRKGLDETLTREIARARRQDTPMCVALLDLDNFKKLNDTLGHDTGDAALLHLVQVARSAIRPQDSLARYGGEEFLVVLPDTDQDKGVEVMKRLQRELTKKYFLKDNEKVLITFSAGVAQVGAEEDTTEAIKRADQAMYLAKRSGKNRVVAA</sequence>
<evidence type="ECO:0000256" key="2">
    <source>
        <dbReference type="ARBA" id="ARBA00034247"/>
    </source>
</evidence>
<dbReference type="InterPro" id="IPR000160">
    <property type="entry name" value="GGDEF_dom"/>
</dbReference>
<dbReference type="PANTHER" id="PTHR45138">
    <property type="entry name" value="REGULATORY COMPONENTS OF SENSORY TRANSDUCTION SYSTEM"/>
    <property type="match status" value="1"/>
</dbReference>
<dbReference type="Gene3D" id="3.30.70.270">
    <property type="match status" value="1"/>
</dbReference>
<evidence type="ECO:0000313" key="6">
    <source>
        <dbReference type="Proteomes" id="UP001528673"/>
    </source>
</evidence>
<organism evidence="5 6">
    <name type="scientific">Curvibacter cyanobacteriorum</name>
    <dbReference type="NCBI Taxonomy" id="3026422"/>
    <lineage>
        <taxon>Bacteria</taxon>
        <taxon>Pseudomonadati</taxon>
        <taxon>Pseudomonadota</taxon>
        <taxon>Betaproteobacteria</taxon>
        <taxon>Burkholderiales</taxon>
        <taxon>Comamonadaceae</taxon>
        <taxon>Curvibacter</taxon>
    </lineage>
</organism>
<keyword evidence="3" id="KW-0175">Coiled coil</keyword>
<dbReference type="RefSeq" id="WP_273950646.1">
    <property type="nucleotide sequence ID" value="NZ_JAQSIP010000003.1"/>
</dbReference>
<dbReference type="PANTHER" id="PTHR45138:SF9">
    <property type="entry name" value="DIGUANYLATE CYCLASE DGCM-RELATED"/>
    <property type="match status" value="1"/>
</dbReference>
<dbReference type="InterPro" id="IPR050469">
    <property type="entry name" value="Diguanylate_Cyclase"/>
</dbReference>
<proteinExistence type="predicted"/>
<reference evidence="5 6" key="1">
    <citation type="submission" date="2023-02" db="EMBL/GenBank/DDBJ databases">
        <title>Bacterial whole genomic sequence of Curvibacter sp. HBC61.</title>
        <authorList>
            <person name="Le V."/>
            <person name="Ko S.-R."/>
            <person name="Ahn C.-Y."/>
            <person name="Oh H.-M."/>
        </authorList>
    </citation>
    <scope>NUCLEOTIDE SEQUENCE [LARGE SCALE GENOMIC DNA]</scope>
    <source>
        <strain evidence="5 6">HBC61</strain>
    </source>
</reference>
<name>A0ABT5MXA3_9BURK</name>
<comment type="caution">
    <text evidence="5">The sequence shown here is derived from an EMBL/GenBank/DDBJ whole genome shotgun (WGS) entry which is preliminary data.</text>
</comment>
<dbReference type="Proteomes" id="UP001528673">
    <property type="component" value="Unassembled WGS sequence"/>
</dbReference>
<dbReference type="SMART" id="SM00267">
    <property type="entry name" value="GGDEF"/>
    <property type="match status" value="1"/>
</dbReference>
<dbReference type="EMBL" id="JAQSIP010000003">
    <property type="protein sequence ID" value="MDD0838645.1"/>
    <property type="molecule type" value="Genomic_DNA"/>
</dbReference>
<dbReference type="EC" id="2.7.7.65" evidence="1"/>
<dbReference type="Pfam" id="PF00990">
    <property type="entry name" value="GGDEF"/>
    <property type="match status" value="1"/>
</dbReference>
<dbReference type="CDD" id="cd01949">
    <property type="entry name" value="GGDEF"/>
    <property type="match status" value="1"/>
</dbReference>
<evidence type="ECO:0000259" key="4">
    <source>
        <dbReference type="PROSITE" id="PS50887"/>
    </source>
</evidence>
<dbReference type="PROSITE" id="PS50887">
    <property type="entry name" value="GGDEF"/>
    <property type="match status" value="1"/>
</dbReference>
<evidence type="ECO:0000256" key="1">
    <source>
        <dbReference type="ARBA" id="ARBA00012528"/>
    </source>
</evidence>
<comment type="catalytic activity">
    <reaction evidence="2">
        <text>2 GTP = 3',3'-c-di-GMP + 2 diphosphate</text>
        <dbReference type="Rhea" id="RHEA:24898"/>
        <dbReference type="ChEBI" id="CHEBI:33019"/>
        <dbReference type="ChEBI" id="CHEBI:37565"/>
        <dbReference type="ChEBI" id="CHEBI:58805"/>
        <dbReference type="EC" id="2.7.7.65"/>
    </reaction>
</comment>
<feature type="coiled-coil region" evidence="3">
    <location>
        <begin position="319"/>
        <end position="346"/>
    </location>
</feature>
<feature type="domain" description="GGDEF" evidence="4">
    <location>
        <begin position="377"/>
        <end position="507"/>
    </location>
</feature>
<dbReference type="InterPro" id="IPR029787">
    <property type="entry name" value="Nucleotide_cyclase"/>
</dbReference>
<gene>
    <name evidence="5" type="ORF">PSQ40_08680</name>
</gene>
<dbReference type="NCBIfam" id="TIGR00254">
    <property type="entry name" value="GGDEF"/>
    <property type="match status" value="1"/>
</dbReference>
<evidence type="ECO:0000313" key="5">
    <source>
        <dbReference type="EMBL" id="MDD0838645.1"/>
    </source>
</evidence>
<protein>
    <recommendedName>
        <fullName evidence="1">diguanylate cyclase</fullName>
        <ecNumber evidence="1">2.7.7.65</ecNumber>
    </recommendedName>
</protein>
<accession>A0ABT5MXA3</accession>